<accession>A0A922I7S4</accession>
<dbReference type="EMBL" id="ASGP02000001">
    <property type="protein sequence ID" value="KAH9525890.1"/>
    <property type="molecule type" value="Genomic_DNA"/>
</dbReference>
<dbReference type="Pfam" id="PF01425">
    <property type="entry name" value="Amidase"/>
    <property type="match status" value="1"/>
</dbReference>
<dbReference type="InterPro" id="IPR023631">
    <property type="entry name" value="Amidase_dom"/>
</dbReference>
<name>A0A922I7S4_DERFA</name>
<dbReference type="InterPro" id="IPR020556">
    <property type="entry name" value="Amidase_CS"/>
</dbReference>
<keyword evidence="3" id="KW-1133">Transmembrane helix</keyword>
<organism evidence="5 6">
    <name type="scientific">Dermatophagoides farinae</name>
    <name type="common">American house dust mite</name>
    <dbReference type="NCBI Taxonomy" id="6954"/>
    <lineage>
        <taxon>Eukaryota</taxon>
        <taxon>Metazoa</taxon>
        <taxon>Ecdysozoa</taxon>
        <taxon>Arthropoda</taxon>
        <taxon>Chelicerata</taxon>
        <taxon>Arachnida</taxon>
        <taxon>Acari</taxon>
        <taxon>Acariformes</taxon>
        <taxon>Sarcoptiformes</taxon>
        <taxon>Astigmata</taxon>
        <taxon>Psoroptidia</taxon>
        <taxon>Analgoidea</taxon>
        <taxon>Pyroglyphidae</taxon>
        <taxon>Dermatophagoidinae</taxon>
        <taxon>Dermatophagoides</taxon>
    </lineage>
</organism>
<feature type="transmembrane region" description="Helical" evidence="3">
    <location>
        <begin position="12"/>
        <end position="29"/>
    </location>
</feature>
<comment type="caution">
    <text evidence="5">The sequence shown here is derived from an EMBL/GenBank/DDBJ whole genome shotgun (WGS) entry which is preliminary data.</text>
</comment>
<keyword evidence="3" id="KW-0472">Membrane</keyword>
<dbReference type="AlphaFoldDB" id="A0A922I7S4"/>
<feature type="active site" description="Acyl-ester intermediate" evidence="2">
    <location>
        <position position="229"/>
    </location>
</feature>
<feature type="domain" description="Amidase" evidence="4">
    <location>
        <begin position="64"/>
        <end position="507"/>
    </location>
</feature>
<reference evidence="5" key="1">
    <citation type="submission" date="2013-05" db="EMBL/GenBank/DDBJ databases">
        <authorList>
            <person name="Yim A.K.Y."/>
            <person name="Chan T.F."/>
            <person name="Ji K.M."/>
            <person name="Liu X.Y."/>
            <person name="Zhou J.W."/>
            <person name="Li R.Q."/>
            <person name="Yang K.Y."/>
            <person name="Li J."/>
            <person name="Li M."/>
            <person name="Law P.T.W."/>
            <person name="Wu Y.L."/>
            <person name="Cai Z.L."/>
            <person name="Qin H."/>
            <person name="Bao Y."/>
            <person name="Leung R.K.K."/>
            <person name="Ng P.K.S."/>
            <person name="Zou J."/>
            <person name="Zhong X.J."/>
            <person name="Ran P.X."/>
            <person name="Zhong N.S."/>
            <person name="Liu Z.G."/>
            <person name="Tsui S.K.W."/>
        </authorList>
    </citation>
    <scope>NUCLEOTIDE SEQUENCE</scope>
    <source>
        <strain evidence="5">Derf</strain>
        <tissue evidence="5">Whole organism</tissue>
    </source>
</reference>
<dbReference type="InterPro" id="IPR052739">
    <property type="entry name" value="FAAH2"/>
</dbReference>
<keyword evidence="3" id="KW-0812">Transmembrane</keyword>
<dbReference type="Gene3D" id="3.90.1300.10">
    <property type="entry name" value="Amidase signature (AS) domain"/>
    <property type="match status" value="1"/>
</dbReference>
<evidence type="ECO:0000313" key="6">
    <source>
        <dbReference type="Proteomes" id="UP000790347"/>
    </source>
</evidence>
<dbReference type="GO" id="GO:0012505">
    <property type="term" value="C:endomembrane system"/>
    <property type="evidence" value="ECO:0007669"/>
    <property type="project" value="TreeGrafter"/>
</dbReference>
<protein>
    <submittedName>
        <fullName evidence="5">Fatty-acid amide hydrolase 2</fullName>
    </submittedName>
</protein>
<reference evidence="5" key="2">
    <citation type="journal article" date="2022" name="Res Sq">
        <title>Comparative Genomics Reveals Insights into the Divergent Evolution of Astigmatic Mites and Household Pest Adaptations.</title>
        <authorList>
            <person name="Xiong Q."/>
            <person name="Wan A.T.-Y."/>
            <person name="Liu X.-Y."/>
            <person name="Fung C.S.-H."/>
            <person name="Xiao X."/>
            <person name="Malainual N."/>
            <person name="Hou J."/>
            <person name="Wang L."/>
            <person name="Wang M."/>
            <person name="Yang K."/>
            <person name="Cui Y."/>
            <person name="Leung E."/>
            <person name="Nong W."/>
            <person name="Shin S.-K."/>
            <person name="Au S."/>
            <person name="Jeong K.Y."/>
            <person name="Chew F.T."/>
            <person name="Hui J."/>
            <person name="Leung T.F."/>
            <person name="Tungtrongchitr A."/>
            <person name="Zhong N."/>
            <person name="Liu Z."/>
            <person name="Tsui S."/>
        </authorList>
    </citation>
    <scope>NUCLEOTIDE SEQUENCE</scope>
    <source>
        <strain evidence="5">Derf</strain>
        <tissue evidence="5">Whole organism</tissue>
    </source>
</reference>
<evidence type="ECO:0000256" key="1">
    <source>
        <dbReference type="ARBA" id="ARBA00009199"/>
    </source>
</evidence>
<dbReference type="InterPro" id="IPR036928">
    <property type="entry name" value="AS_sf"/>
</dbReference>
<gene>
    <name evidence="5" type="primary">FAAH2_1</name>
    <name evidence="5" type="ORF">DERF_000023</name>
</gene>
<evidence type="ECO:0000256" key="3">
    <source>
        <dbReference type="SAM" id="Phobius"/>
    </source>
</evidence>
<feature type="active site" description="Charge relay system" evidence="2">
    <location>
        <position position="130"/>
    </location>
</feature>
<dbReference type="PIRSF" id="PIRSF001221">
    <property type="entry name" value="Amidase_fungi"/>
    <property type="match status" value="1"/>
</dbReference>
<keyword evidence="5" id="KW-0378">Hydrolase</keyword>
<evidence type="ECO:0000259" key="4">
    <source>
        <dbReference type="Pfam" id="PF01425"/>
    </source>
</evidence>
<proteinExistence type="inferred from homology"/>
<dbReference type="GO" id="GO:0016787">
    <property type="term" value="F:hydrolase activity"/>
    <property type="evidence" value="ECO:0007669"/>
    <property type="project" value="UniProtKB-KW"/>
</dbReference>
<sequence>MFMLIIDLLLRQLRYIVNIFAIIIGYIFYPSQQGFLPTIKNDLLLQPAIKLAQKIKSGQLKSEDLVQAYIDRCKKVNDDLNTIVHDNFTDALQEARNVDERVQRELRGEKLPDESSIHDYPFLGIPYTAKNSISVKGFTFTCGTYNRKGIVADKDCTTIINMRKSGAIFLALTNVPDTTLFSDSFNYLDGQTNNPYDKSRVPGGSSGGEAALIASAGSVLGIGSDIGGSLRIPAHFCGIFSHCTTAGNIVIDEIFPPQKDIHPDVLTIGPMCRYACDLRPMLKVMTGDKLDLTEKPFNYSDLNVYYIRDLGDPLALPVDVEILKGLDKMVRHFIENGTRTMELNMAKGDPDSFYDFRLATLFWLAALHDPQMPSYHELISYGVKMNPYYELIKCFIGTQSRYAAGPLVIGITQKVGDKFLTKDFFDKWRKTQSNLHKLLENDGVILCPISPEIAPKHNQSLLKVFDCVYTMLWNSMNVAITTIPMGIDRHGMPFAIQVIAAPNNDKLSLSIVEELSKHFGGWIPPCPVDVLSSSSSSS</sequence>
<dbReference type="SUPFAM" id="SSF75304">
    <property type="entry name" value="Amidase signature (AS) enzymes"/>
    <property type="match status" value="1"/>
</dbReference>
<dbReference type="PANTHER" id="PTHR43372">
    <property type="entry name" value="FATTY-ACID AMIDE HYDROLASE"/>
    <property type="match status" value="1"/>
</dbReference>
<dbReference type="PROSITE" id="PS00571">
    <property type="entry name" value="AMIDASES"/>
    <property type="match status" value="1"/>
</dbReference>
<feature type="active site" description="Charge relay system" evidence="2">
    <location>
        <position position="205"/>
    </location>
</feature>
<dbReference type="Proteomes" id="UP000790347">
    <property type="component" value="Unassembled WGS sequence"/>
</dbReference>
<evidence type="ECO:0000313" key="5">
    <source>
        <dbReference type="EMBL" id="KAH9525890.1"/>
    </source>
</evidence>
<comment type="similarity">
    <text evidence="1">Belongs to the amidase family.</text>
</comment>
<evidence type="ECO:0000256" key="2">
    <source>
        <dbReference type="PIRSR" id="PIRSR001221-1"/>
    </source>
</evidence>
<keyword evidence="6" id="KW-1185">Reference proteome</keyword>
<dbReference type="PANTHER" id="PTHR43372:SF3">
    <property type="entry name" value="AT07710P-RELATED"/>
    <property type="match status" value="1"/>
</dbReference>